<dbReference type="AlphaFoldDB" id="A0A655CZM9"/>
<reference evidence="1 2" key="1">
    <citation type="submission" date="2015-03" db="EMBL/GenBank/DDBJ databases">
        <authorList>
            <consortium name="Pathogen Informatics"/>
        </authorList>
    </citation>
    <scope>NUCLEOTIDE SEQUENCE [LARGE SCALE GENOMIC DNA]</scope>
    <source>
        <strain evidence="1 2">D4891</strain>
    </source>
</reference>
<sequence>MKGKGHIAGGNGRAIVKTSAGINRDFHPGIVGGIAGMVGNQRVIASGFIIRGGKKRIVKGFGTYAGIAAQRIAIEIIERTNGGKRHLTAFRRSRIHIIKVIKVKSILRFAEYGESVAFFDFLGLGACANQCDKQKHYARNHLKAVSLSYCPLQTGRRFAE</sequence>
<name>A0A655CZM9_SALET</name>
<dbReference type="EMBL" id="CQPD01000024">
    <property type="protein sequence ID" value="CNU37034.1"/>
    <property type="molecule type" value="Genomic_DNA"/>
</dbReference>
<evidence type="ECO:0000313" key="1">
    <source>
        <dbReference type="EMBL" id="CNU37034.1"/>
    </source>
</evidence>
<evidence type="ECO:0000313" key="2">
    <source>
        <dbReference type="Proteomes" id="UP000042394"/>
    </source>
</evidence>
<organism evidence="1 2">
    <name type="scientific">Salmonella enterica subsp. enterica serovar Bovismorbificans</name>
    <dbReference type="NCBI Taxonomy" id="58097"/>
    <lineage>
        <taxon>Bacteria</taxon>
        <taxon>Pseudomonadati</taxon>
        <taxon>Pseudomonadota</taxon>
        <taxon>Gammaproteobacteria</taxon>
        <taxon>Enterobacterales</taxon>
        <taxon>Enterobacteriaceae</taxon>
        <taxon>Salmonella</taxon>
    </lineage>
</organism>
<dbReference type="Proteomes" id="UP000042394">
    <property type="component" value="Unassembled WGS sequence"/>
</dbReference>
<proteinExistence type="predicted"/>
<accession>A0A655CZM9</accession>
<gene>
    <name evidence="1" type="ORF">ERS008207_02529</name>
</gene>
<protein>
    <submittedName>
        <fullName evidence="1">Uncharacterized protein</fullName>
    </submittedName>
</protein>